<feature type="transmembrane region" description="Helical" evidence="1">
    <location>
        <begin position="190"/>
        <end position="206"/>
    </location>
</feature>
<dbReference type="InterPro" id="IPR014509">
    <property type="entry name" value="YjdF-like"/>
</dbReference>
<keyword evidence="1" id="KW-0812">Transmembrane</keyword>
<organism evidence="2 3">
    <name type="scientific">Adhaeribacter swui</name>
    <dbReference type="NCBI Taxonomy" id="2086471"/>
    <lineage>
        <taxon>Bacteria</taxon>
        <taxon>Pseudomonadati</taxon>
        <taxon>Bacteroidota</taxon>
        <taxon>Cytophagia</taxon>
        <taxon>Cytophagales</taxon>
        <taxon>Hymenobacteraceae</taxon>
        <taxon>Adhaeribacter</taxon>
    </lineage>
</organism>
<dbReference type="InterPro" id="IPR058534">
    <property type="entry name" value="YjdF"/>
</dbReference>
<reference evidence="2 3" key="1">
    <citation type="journal article" date="2018" name="Int. J. Syst. Evol. Microbiol.">
        <title>Adhaeribacter swui sp. nov., isolated from wet mud.</title>
        <authorList>
            <person name="Kim D.U."/>
            <person name="Kim K.W."/>
            <person name="Kang M.S."/>
            <person name="Kim J.Y."/>
            <person name="Jang J.H."/>
            <person name="Kim M.K."/>
        </authorList>
    </citation>
    <scope>NUCLEOTIDE SEQUENCE [LARGE SCALE GENOMIC DNA]</scope>
    <source>
        <strain evidence="2 3">KCTC 52873</strain>
    </source>
</reference>
<keyword evidence="1" id="KW-0472">Membrane</keyword>
<dbReference type="EMBL" id="CP055156">
    <property type="protein sequence ID" value="QNF33105.1"/>
    <property type="molecule type" value="Genomic_DNA"/>
</dbReference>
<dbReference type="RefSeq" id="WP_185273957.1">
    <property type="nucleotide sequence ID" value="NZ_CP055156.1"/>
</dbReference>
<gene>
    <name evidence="2" type="ORF">HUW51_10330</name>
</gene>
<keyword evidence="3" id="KW-1185">Reference proteome</keyword>
<name>A0A7G7G7H1_9BACT</name>
<protein>
    <submittedName>
        <fullName evidence="2">DUF2238 domain-containing protein</fullName>
    </submittedName>
</protein>
<sequence length="222" mass="26164">MSFVKVRDANKFWLLFRNPVLTGCTFVFTLFWLYSGFATTNFFNWLLENLLTLPGLMAFGFFYVRYSLSHKSVVFVFLFLLLHLYGSQYTYQNNPVGYWLQDVFHLSRNHYDRIVHFSFGLLMALPMYEICRYHLKNARWLPYLIPLELTLSMSVLFELIEWIFSTLFVQDKASVYLGMQGDIWDAQKDVALAFLGAVIAVSFIWFNTHKKVTTRQPGSKNF</sequence>
<feature type="transmembrane region" description="Helical" evidence="1">
    <location>
        <begin position="73"/>
        <end position="91"/>
    </location>
</feature>
<evidence type="ECO:0000313" key="3">
    <source>
        <dbReference type="Proteomes" id="UP000515237"/>
    </source>
</evidence>
<dbReference type="Proteomes" id="UP000515237">
    <property type="component" value="Chromosome"/>
</dbReference>
<dbReference type="KEGG" id="aswu:HUW51_10330"/>
<keyword evidence="1" id="KW-1133">Transmembrane helix</keyword>
<evidence type="ECO:0000256" key="1">
    <source>
        <dbReference type="SAM" id="Phobius"/>
    </source>
</evidence>
<dbReference type="PIRSF" id="PIRSF020606">
    <property type="entry name" value="UCP020606"/>
    <property type="match status" value="1"/>
</dbReference>
<accession>A0A7G7G7H1</accession>
<feature type="transmembrane region" description="Helical" evidence="1">
    <location>
        <begin position="46"/>
        <end position="66"/>
    </location>
</feature>
<feature type="transmembrane region" description="Helical" evidence="1">
    <location>
        <begin position="143"/>
        <end position="170"/>
    </location>
</feature>
<dbReference type="Pfam" id="PF09997">
    <property type="entry name" value="DUF2238"/>
    <property type="match status" value="1"/>
</dbReference>
<dbReference type="AlphaFoldDB" id="A0A7G7G7H1"/>
<evidence type="ECO:0000313" key="2">
    <source>
        <dbReference type="EMBL" id="QNF33105.1"/>
    </source>
</evidence>
<feature type="transmembrane region" description="Helical" evidence="1">
    <location>
        <begin position="111"/>
        <end position="131"/>
    </location>
</feature>
<proteinExistence type="predicted"/>
<feature type="transmembrane region" description="Helical" evidence="1">
    <location>
        <begin position="12"/>
        <end position="34"/>
    </location>
</feature>